<proteinExistence type="predicted"/>
<reference evidence="1" key="1">
    <citation type="submission" date="2020-06" db="EMBL/GenBank/DDBJ databases">
        <title>Whole Genome Sequence of Bradyrhizobium sp. Strain 66S1MB.</title>
        <authorList>
            <person name="Bromfield E."/>
            <person name="Cloutier S."/>
        </authorList>
    </citation>
    <scope>NUCLEOTIDE SEQUENCE</scope>
    <source>
        <strain evidence="1">66S1MB</strain>
    </source>
</reference>
<sequence>MLNFIFQANIAHYKELLATASDAGKIAMLHKLLAEEEAKLADFHIKQAREKAAAS</sequence>
<dbReference type="EMBL" id="JABWSX010000001">
    <property type="protein sequence ID" value="NVL06674.1"/>
    <property type="molecule type" value="Genomic_DNA"/>
</dbReference>
<gene>
    <name evidence="1" type="ORF">HU230_13220</name>
</gene>
<dbReference type="AlphaFoldDB" id="A0A974AC52"/>
<evidence type="ECO:0000313" key="1">
    <source>
        <dbReference type="EMBL" id="NVL06674.1"/>
    </source>
</evidence>
<dbReference type="RefSeq" id="WP_176530453.1">
    <property type="nucleotide sequence ID" value="NZ_CP088022.1"/>
</dbReference>
<accession>A0A974AC52</accession>
<protein>
    <submittedName>
        <fullName evidence="1">Uncharacterized protein</fullName>
    </submittedName>
</protein>
<comment type="caution">
    <text evidence="1">The sequence shown here is derived from an EMBL/GenBank/DDBJ whole genome shotgun (WGS) entry which is preliminary data.</text>
</comment>
<name>A0A974AC52_9BRAD</name>
<organism evidence="1">
    <name type="scientific">Bradyrhizobium quebecense</name>
    <dbReference type="NCBI Taxonomy" id="2748629"/>
    <lineage>
        <taxon>Bacteria</taxon>
        <taxon>Pseudomonadati</taxon>
        <taxon>Pseudomonadota</taxon>
        <taxon>Alphaproteobacteria</taxon>
        <taxon>Hyphomicrobiales</taxon>
        <taxon>Nitrobacteraceae</taxon>
        <taxon>Bradyrhizobium</taxon>
    </lineage>
</organism>